<sequence length="279" mass="31019">MLQFGTLRACIKVDGVILTPYGIETIVEESKVTCWIPSEVGKNFSVVWQDTCDFRVYYESGTVTIDGSPSGGQILGPLRSGEPLSYANCTCELRHLRTSGSSGRPFTFSNLQLTDDDVYLKSAPARLGEIELTVWPVAPISLAPWAPIQSGNNQIVHERAKKAYSHCVGFGNEVALPYVRTLTTRPISAKPFATFVFRYRPLDRLIADGIAPPLRRADKRTVPDDFEDSDGEPGDEAMRELQALKEHVKRLERKLVQSRRSSSKRVKAEACDETIDLTI</sequence>
<name>A0ACB8B9J3_9AGAM</name>
<comment type="caution">
    <text evidence="1">The sequence shown here is derived from an EMBL/GenBank/DDBJ whole genome shotgun (WGS) entry which is preliminary data.</text>
</comment>
<gene>
    <name evidence="1" type="ORF">BV22DRAFT_1132141</name>
</gene>
<evidence type="ECO:0000313" key="1">
    <source>
        <dbReference type="EMBL" id="KAH7921593.1"/>
    </source>
</evidence>
<evidence type="ECO:0000313" key="2">
    <source>
        <dbReference type="Proteomes" id="UP000790709"/>
    </source>
</evidence>
<protein>
    <submittedName>
        <fullName evidence="1">Uncharacterized protein</fullName>
    </submittedName>
</protein>
<accession>A0ACB8B9J3</accession>
<keyword evidence="2" id="KW-1185">Reference proteome</keyword>
<proteinExistence type="predicted"/>
<organism evidence="1 2">
    <name type="scientific">Leucogyrophana mollusca</name>
    <dbReference type="NCBI Taxonomy" id="85980"/>
    <lineage>
        <taxon>Eukaryota</taxon>
        <taxon>Fungi</taxon>
        <taxon>Dikarya</taxon>
        <taxon>Basidiomycota</taxon>
        <taxon>Agaricomycotina</taxon>
        <taxon>Agaricomycetes</taxon>
        <taxon>Agaricomycetidae</taxon>
        <taxon>Boletales</taxon>
        <taxon>Boletales incertae sedis</taxon>
        <taxon>Leucogyrophana</taxon>
    </lineage>
</organism>
<dbReference type="EMBL" id="MU266519">
    <property type="protein sequence ID" value="KAH7921593.1"/>
    <property type="molecule type" value="Genomic_DNA"/>
</dbReference>
<dbReference type="Proteomes" id="UP000790709">
    <property type="component" value="Unassembled WGS sequence"/>
</dbReference>
<reference evidence="1" key="1">
    <citation type="journal article" date="2021" name="New Phytol.">
        <title>Evolutionary innovations through gain and loss of genes in the ectomycorrhizal Boletales.</title>
        <authorList>
            <person name="Wu G."/>
            <person name="Miyauchi S."/>
            <person name="Morin E."/>
            <person name="Kuo A."/>
            <person name="Drula E."/>
            <person name="Varga T."/>
            <person name="Kohler A."/>
            <person name="Feng B."/>
            <person name="Cao Y."/>
            <person name="Lipzen A."/>
            <person name="Daum C."/>
            <person name="Hundley H."/>
            <person name="Pangilinan J."/>
            <person name="Johnson J."/>
            <person name="Barry K."/>
            <person name="LaButti K."/>
            <person name="Ng V."/>
            <person name="Ahrendt S."/>
            <person name="Min B."/>
            <person name="Choi I.G."/>
            <person name="Park H."/>
            <person name="Plett J.M."/>
            <person name="Magnuson J."/>
            <person name="Spatafora J.W."/>
            <person name="Nagy L.G."/>
            <person name="Henrissat B."/>
            <person name="Grigoriev I.V."/>
            <person name="Yang Z.L."/>
            <person name="Xu J."/>
            <person name="Martin F.M."/>
        </authorList>
    </citation>
    <scope>NUCLEOTIDE SEQUENCE</scope>
    <source>
        <strain evidence="1">KUC20120723A-06</strain>
    </source>
</reference>